<dbReference type="InterPro" id="IPR037401">
    <property type="entry name" value="SnoaL-like"/>
</dbReference>
<dbReference type="InterPro" id="IPR003594">
    <property type="entry name" value="HATPase_dom"/>
</dbReference>
<evidence type="ECO:0000256" key="4">
    <source>
        <dbReference type="SAM" id="Coils"/>
    </source>
</evidence>
<dbReference type="Gene3D" id="3.30.565.10">
    <property type="entry name" value="Histidine kinase-like ATPase, C-terminal domain"/>
    <property type="match status" value="1"/>
</dbReference>
<feature type="compositionally biased region" description="Basic and acidic residues" evidence="5">
    <location>
        <begin position="1939"/>
        <end position="1958"/>
    </location>
</feature>
<dbReference type="EC" id="2.7.13.3" evidence="2"/>
<dbReference type="OrthoDB" id="9806995at2"/>
<dbReference type="InterPro" id="IPR004358">
    <property type="entry name" value="Sig_transdc_His_kin-like_C"/>
</dbReference>
<dbReference type="InterPro" id="IPR036890">
    <property type="entry name" value="HATPase_C_sf"/>
</dbReference>
<dbReference type="CDD" id="cd00082">
    <property type="entry name" value="HisKA"/>
    <property type="match status" value="1"/>
</dbReference>
<dbReference type="GO" id="GO:0000155">
    <property type="term" value="F:phosphorelay sensor kinase activity"/>
    <property type="evidence" value="ECO:0007669"/>
    <property type="project" value="InterPro"/>
</dbReference>
<dbReference type="InterPro" id="IPR005467">
    <property type="entry name" value="His_kinase_dom"/>
</dbReference>
<dbReference type="PRINTS" id="PR00344">
    <property type="entry name" value="BCTRLSENSOR"/>
</dbReference>
<dbReference type="RefSeq" id="WP_106135422.1">
    <property type="nucleotide sequence ID" value="NZ_PVTR01000017.1"/>
</dbReference>
<dbReference type="PANTHER" id="PTHR43065:SF42">
    <property type="entry name" value="TWO-COMPONENT SENSOR PPRA"/>
    <property type="match status" value="1"/>
</dbReference>
<dbReference type="Pfam" id="PF13474">
    <property type="entry name" value="SnoaL_3"/>
    <property type="match status" value="1"/>
</dbReference>
<dbReference type="Pfam" id="PF02518">
    <property type="entry name" value="HATPase_c"/>
    <property type="match status" value="1"/>
</dbReference>
<dbReference type="Proteomes" id="UP000238157">
    <property type="component" value="Unassembled WGS sequence"/>
</dbReference>
<keyword evidence="8" id="KW-1185">Reference proteome</keyword>
<evidence type="ECO:0000256" key="1">
    <source>
        <dbReference type="ARBA" id="ARBA00000085"/>
    </source>
</evidence>
<comment type="catalytic activity">
    <reaction evidence="1">
        <text>ATP + protein L-histidine = ADP + protein N-phospho-L-histidine.</text>
        <dbReference type="EC" id="2.7.13.3"/>
    </reaction>
</comment>
<dbReference type="Gene3D" id="1.10.287.130">
    <property type="match status" value="1"/>
</dbReference>
<comment type="caution">
    <text evidence="7">The sequence shown here is derived from an EMBL/GenBank/DDBJ whole genome shotgun (WGS) entry which is preliminary data.</text>
</comment>
<name>A0A2T0WDJ8_9BACT</name>
<feature type="domain" description="Histidine kinase" evidence="6">
    <location>
        <begin position="1910"/>
        <end position="2173"/>
    </location>
</feature>
<dbReference type="SMART" id="SM00387">
    <property type="entry name" value="HATPase_c"/>
    <property type="match status" value="1"/>
</dbReference>
<evidence type="ECO:0000313" key="8">
    <source>
        <dbReference type="Proteomes" id="UP000238157"/>
    </source>
</evidence>
<sequence length="2173" mass="249475">MQKKLNKVSAARKTYEIYWESYHNGDLETFASTLDDRFEMIGTSESEVCHSKTDGIAFFKVQMKEVVGKAEMRNRQIEVIPIDQLMLVNEQCDIYVLVDPDLPAGKPYLSAGRKGWNFYSKIRISTFLRETKSGWKVFQQHGSLPDMRVQKGETMALEKISKENLELRDAVKRRTAELENKNRELAIEAALEKVRAVAMGMKTPKDMLDVCRAISDQLQQFGVEKIRNVQTAIIDENIGQYLCYQYFTPYDKTTIEKTEYLKSPVENGMVKQMLASRDGYFIGRLSDKELEDFRIHRKEENHFPDPFLDKATELDYCFLSIGEGGLGLTLYQPITEDILTLFKRFYQVFSLAYQRFRDIQKAEAQAREAQIEVAVERVRAQSMAMLHPNDLDKVNKEILTQLNLLQIQGLSGVTFYLVDQDGWVKAWDFSSPGNIGNQKSYTLQFDFKKYEMLGYPFKIFQQTDLNYLVADYPIEKLERAVIELEEINQAAANAFKEAIAKGILTHQWSACARISDGILGVDLVSPPSEDTKTIVLKIAGAFNQAYQRFLDLQKAEAHARESEIDLALERVRAQTMAMHSSEDVGKCVVKMFSELTALGVDEGTRFGIGILNHDNENNQLWTARKTGEEVNMHIGNINMAWHPMLKRARQAWLEQVPFHKYVLEGEDLLDYYQMLNNAPDYKIQIPFEQLPKKEIQHCFIFEHGFFYAFSPREFQPELIHITKRFSALFEQTYRRYLDLVRAEAQAREAEIELALERVRARTMAMQESDELAEVSSLLFQQMEALGVSTYSSGFTIWDEDQDELISWMCNADGSMNPPFRMPIEEDKWHKEQYDSWKKGDDFIVKNLNGEEMQSYFRYLRSFPLLDEAFEKSKAAGHPMPDRQVHHVANFSHGNLLFINLEPYPKAHELFKRFSKVFEQTYTRFLDLQKAEAQAREAEIQLALERVRAKTMAMKTQSDLLGIIELFGEQLNAVGIRFHNVTFIEGPITKKRDWDLWSYAPEAENTTDKILIPYIETPYFTKTAKAVKEHQKTGQPIHAKTFTKKEKNEFLDHYWKHAPAVSDEFVNYVNATPGSIIVDAFLEEITVSMVKWNTEPYTVEELEIFERFAKEFRQTYIRFLDIKKAEAQVREAKIETSLEKVRSRTMGMQNSDELAEVANVLFAEMNDLVHNLWTCGFVLCEKGREEDEWWLSLEDGFSRGFYLPNVNDYAHATLYEGWLEGDSFRTVQLDGDKLQEHYDWLMEIPVAKNIFDEMEAAGMQRPEWQKLHAAYFSKGYLVIITREPSPEEEIFKRFAKVFDQTYTRFLDLQKAEAQARESKIETALEKVRSRTMGMQSSEELPEVANLLFTEVRSLGIPAWSCGYNILEEDKKTATAWMSSEGIMQTPFQLRLFGEASFDEMGEFIPSDHIMFVQELGGKALEDHYTYMKTFPDLQSTFKNIEEQGLSLPTYQINHLCKFGHGFLLFITYEQVPDAHGIFKRFTSVFDQTYTRFLDLKKAEAQTREAQIENALEKVRSRSLAMQDPEELTEVAQLLREEMGALGVEELETSSIYIHDESSGLTQCWFTIKNPDNPDKAITDQMVIDLQDTWVGRKMDEFYQSKAKQTSILMQGDGRIEWIRYCEEKSDLFGTSNFYGETIPDRTYHLYKFSNGYIGAAAPGEISSESWELLKRATAVFSFAYTRFRDLQLAEASARTAMRQASLDRIRADISSMRNADDLDRITPLFFHELTTLGIPFIRCGVFIVHEKERNVEIYLSTSEGKSLAAMNLPFEANEMTARSVEAWKKEQVYIQHWDKADFINWSKSLQEQGHVKDLKTYQGADAAPESLHLHFVPFAQGLLYVGSPRTLAEEQIDLVKALAKSFAIAYARYEDFVKLEQAKAEVESAMTELKATQSQLVQQEKLASLGQLTAGIAHEIKNPLNFVNNFSEVSIEMIEEVLEARSEKQDEKRETRGEKRDESEKMEDEILEDIKENLKKIHEHGSRANGIVTSMLQHSRGGSGKKEPTDLNALIKEYVNLSFHGMRAGKNPIDVEIALDLDPDVKEVSLIKEDFTRVIINLCNNAFDAMRGKVDLPGFNPAHAGLAGLEAYHPKLTVRTKTDNNHILIEVADNGPGIPKDIKDKILQPFFTTKKGTEGTGLGLSITNDIIKAHGGVLEIESSTDVGSNFIIKLSRSP</sequence>
<keyword evidence="4" id="KW-0175">Coiled coil</keyword>
<dbReference type="PROSITE" id="PS50109">
    <property type="entry name" value="HIS_KIN"/>
    <property type="match status" value="1"/>
</dbReference>
<dbReference type="EMBL" id="PVTR01000017">
    <property type="protein sequence ID" value="PRY84771.1"/>
    <property type="molecule type" value="Genomic_DNA"/>
</dbReference>
<dbReference type="SMART" id="SM00388">
    <property type="entry name" value="HisKA"/>
    <property type="match status" value="1"/>
</dbReference>
<dbReference type="SUPFAM" id="SSF47384">
    <property type="entry name" value="Homodimeric domain of signal transducing histidine kinase"/>
    <property type="match status" value="1"/>
</dbReference>
<reference evidence="7 8" key="1">
    <citation type="submission" date="2018-03" db="EMBL/GenBank/DDBJ databases">
        <title>Genomic Encyclopedia of Archaeal and Bacterial Type Strains, Phase II (KMG-II): from individual species to whole genera.</title>
        <authorList>
            <person name="Goeker M."/>
        </authorList>
    </citation>
    <scope>NUCLEOTIDE SEQUENCE [LARGE SCALE GENOMIC DNA]</scope>
    <source>
        <strain evidence="7 8">DSM 27929</strain>
    </source>
</reference>
<dbReference type="SUPFAM" id="SSF55874">
    <property type="entry name" value="ATPase domain of HSP90 chaperone/DNA topoisomerase II/histidine kinase"/>
    <property type="match status" value="1"/>
</dbReference>
<dbReference type="PANTHER" id="PTHR43065">
    <property type="entry name" value="SENSOR HISTIDINE KINASE"/>
    <property type="match status" value="1"/>
</dbReference>
<dbReference type="CDD" id="cd00075">
    <property type="entry name" value="HATPase"/>
    <property type="match status" value="1"/>
</dbReference>
<feature type="region of interest" description="Disordered" evidence="5">
    <location>
        <begin position="1939"/>
        <end position="1962"/>
    </location>
</feature>
<evidence type="ECO:0000313" key="7">
    <source>
        <dbReference type="EMBL" id="PRY84771.1"/>
    </source>
</evidence>
<accession>A0A2T0WDJ8</accession>
<protein>
    <recommendedName>
        <fullName evidence="2">histidine kinase</fullName>
        <ecNumber evidence="2">2.7.13.3</ecNumber>
    </recommendedName>
</protein>
<dbReference type="InterPro" id="IPR003661">
    <property type="entry name" value="HisK_dim/P_dom"/>
</dbReference>
<evidence type="ECO:0000256" key="5">
    <source>
        <dbReference type="SAM" id="MobiDB-lite"/>
    </source>
</evidence>
<keyword evidence="3" id="KW-0597">Phosphoprotein</keyword>
<evidence type="ECO:0000259" key="6">
    <source>
        <dbReference type="PROSITE" id="PS50109"/>
    </source>
</evidence>
<evidence type="ECO:0000256" key="2">
    <source>
        <dbReference type="ARBA" id="ARBA00012438"/>
    </source>
</evidence>
<dbReference type="InterPro" id="IPR036097">
    <property type="entry name" value="HisK_dim/P_sf"/>
</dbReference>
<proteinExistence type="predicted"/>
<organism evidence="7 8">
    <name type="scientific">Mongoliibacter ruber</name>
    <dbReference type="NCBI Taxonomy" id="1750599"/>
    <lineage>
        <taxon>Bacteria</taxon>
        <taxon>Pseudomonadati</taxon>
        <taxon>Bacteroidota</taxon>
        <taxon>Cytophagia</taxon>
        <taxon>Cytophagales</taxon>
        <taxon>Cyclobacteriaceae</taxon>
        <taxon>Mongoliibacter</taxon>
    </lineage>
</organism>
<feature type="coiled-coil region" evidence="4">
    <location>
        <begin position="1871"/>
        <end position="1901"/>
    </location>
</feature>
<gene>
    <name evidence="7" type="ORF">CLW00_11748</name>
</gene>
<evidence type="ECO:0000256" key="3">
    <source>
        <dbReference type="ARBA" id="ARBA00022553"/>
    </source>
</evidence>